<evidence type="ECO:0000259" key="1">
    <source>
        <dbReference type="Pfam" id="PF21738"/>
    </source>
</evidence>
<keyword evidence="3" id="KW-1185">Reference proteome</keyword>
<organism evidence="2 3">
    <name type="scientific">Aromia moschata</name>
    <dbReference type="NCBI Taxonomy" id="1265417"/>
    <lineage>
        <taxon>Eukaryota</taxon>
        <taxon>Metazoa</taxon>
        <taxon>Ecdysozoa</taxon>
        <taxon>Arthropoda</taxon>
        <taxon>Hexapoda</taxon>
        <taxon>Insecta</taxon>
        <taxon>Pterygota</taxon>
        <taxon>Neoptera</taxon>
        <taxon>Endopterygota</taxon>
        <taxon>Coleoptera</taxon>
        <taxon>Polyphaga</taxon>
        <taxon>Cucujiformia</taxon>
        <taxon>Chrysomeloidea</taxon>
        <taxon>Cerambycidae</taxon>
        <taxon>Cerambycinae</taxon>
        <taxon>Callichromatini</taxon>
        <taxon>Aromia</taxon>
    </lineage>
</organism>
<evidence type="ECO:0000313" key="3">
    <source>
        <dbReference type="Proteomes" id="UP001162162"/>
    </source>
</evidence>
<reference evidence="2" key="1">
    <citation type="journal article" date="2023" name="Insect Mol. Biol.">
        <title>Genome sequencing provides insights into the evolution of gene families encoding plant cell wall-degrading enzymes in longhorned beetles.</title>
        <authorList>
            <person name="Shin N.R."/>
            <person name="Okamura Y."/>
            <person name="Kirsch R."/>
            <person name="Pauchet Y."/>
        </authorList>
    </citation>
    <scope>NUCLEOTIDE SEQUENCE</scope>
    <source>
        <strain evidence="2">AMC_N1</strain>
    </source>
</reference>
<dbReference type="Proteomes" id="UP001162162">
    <property type="component" value="Unassembled WGS sequence"/>
</dbReference>
<comment type="caution">
    <text evidence="2">The sequence shown here is derived from an EMBL/GenBank/DDBJ whole genome shotgun (WGS) entry which is preliminary data.</text>
</comment>
<protein>
    <recommendedName>
        <fullName evidence="1">Double jelly roll-like domain-containing protein</fullName>
    </recommendedName>
</protein>
<dbReference type="AlphaFoldDB" id="A0AAV8XP95"/>
<gene>
    <name evidence="2" type="ORF">NQ318_023215</name>
</gene>
<proteinExistence type="predicted"/>
<dbReference type="InterPro" id="IPR049512">
    <property type="entry name" value="DJR-like_dom"/>
</dbReference>
<dbReference type="PANTHER" id="PTHR36159:SF1">
    <property type="entry name" value="RETROVIRUS-RELATED POL POLYPROTEIN FROM TRANSPOSON 412-LIKE PROTEIN"/>
    <property type="match status" value="1"/>
</dbReference>
<dbReference type="Pfam" id="PF21738">
    <property type="entry name" value="DJR-like_dom"/>
    <property type="match status" value="1"/>
</dbReference>
<accession>A0AAV8XP95</accession>
<dbReference type="PANTHER" id="PTHR36159">
    <property type="entry name" value="PROTEIN CBG23766"/>
    <property type="match status" value="1"/>
</dbReference>
<dbReference type="EMBL" id="JAPWTK010000460">
    <property type="protein sequence ID" value="KAJ8939875.1"/>
    <property type="molecule type" value="Genomic_DNA"/>
</dbReference>
<evidence type="ECO:0000313" key="2">
    <source>
        <dbReference type="EMBL" id="KAJ8939875.1"/>
    </source>
</evidence>
<sequence>MTSSFDHCNLTNVKLYLNSEVYPYDNLNLHFDSNRWSILYEMYAQFQQSYYYKNQSEPCLTPPNFLQIAPLVIIDCSRQHDLLKSGAVDIRIEFEINSNIPANPAAYCLILHDRLVKYNPLTINWKKNERTAVFVLFGKKKRYRYPFAKFIYCHNSCQKRKETTELRHSMLLTGGGPMIKVVSDPVMDLIEDAAPAMDITIDNPWDSMASFEVKNTNEKEPCGIKVGQSIKVQITEYQPVHGISNEETNTDNPSIKNSIDANNYQNASSSTCTPCKFRADLATNASNDAMLKK</sequence>
<name>A0AAV8XP95_9CUCU</name>
<feature type="domain" description="Double jelly roll-like" evidence="1">
    <location>
        <begin position="3"/>
        <end position="116"/>
    </location>
</feature>